<evidence type="ECO:0000256" key="2">
    <source>
        <dbReference type="ARBA" id="ARBA00022692"/>
    </source>
</evidence>
<protein>
    <recommendedName>
        <fullName evidence="8">MFS general substrate transporter</fullName>
    </recommendedName>
</protein>
<keyword evidence="3 5" id="KW-1133">Transmembrane helix</keyword>
<comment type="caution">
    <text evidence="6">The sequence shown here is derived from an EMBL/GenBank/DDBJ whole genome shotgun (WGS) entry which is preliminary data.</text>
</comment>
<feature type="transmembrane region" description="Helical" evidence="5">
    <location>
        <begin position="398"/>
        <end position="421"/>
    </location>
</feature>
<evidence type="ECO:0000313" key="6">
    <source>
        <dbReference type="EMBL" id="KAG0291242.1"/>
    </source>
</evidence>
<comment type="subcellular location">
    <subcellularLocation>
        <location evidence="1">Membrane</location>
        <topology evidence="1">Multi-pass membrane protein</topology>
    </subcellularLocation>
</comment>
<evidence type="ECO:0008006" key="8">
    <source>
        <dbReference type="Google" id="ProtNLM"/>
    </source>
</evidence>
<dbReference type="PANTHER" id="PTHR23507:SF1">
    <property type="entry name" value="FI18259P1-RELATED"/>
    <property type="match status" value="1"/>
</dbReference>
<dbReference type="Proteomes" id="UP001194696">
    <property type="component" value="Unassembled WGS sequence"/>
</dbReference>
<organism evidence="6 7">
    <name type="scientific">Linnemannia gamsii</name>
    <dbReference type="NCBI Taxonomy" id="64522"/>
    <lineage>
        <taxon>Eukaryota</taxon>
        <taxon>Fungi</taxon>
        <taxon>Fungi incertae sedis</taxon>
        <taxon>Mucoromycota</taxon>
        <taxon>Mortierellomycotina</taxon>
        <taxon>Mortierellomycetes</taxon>
        <taxon>Mortierellales</taxon>
        <taxon>Mortierellaceae</taxon>
        <taxon>Linnemannia</taxon>
    </lineage>
</organism>
<evidence type="ECO:0000256" key="1">
    <source>
        <dbReference type="ARBA" id="ARBA00004141"/>
    </source>
</evidence>
<feature type="transmembrane region" description="Helical" evidence="5">
    <location>
        <begin position="367"/>
        <end position="386"/>
    </location>
</feature>
<evidence type="ECO:0000313" key="7">
    <source>
        <dbReference type="Proteomes" id="UP001194696"/>
    </source>
</evidence>
<name>A0ABQ7K471_9FUNG</name>
<feature type="transmembrane region" description="Helical" evidence="5">
    <location>
        <begin position="58"/>
        <end position="83"/>
    </location>
</feature>
<feature type="transmembrane region" description="Helical" evidence="5">
    <location>
        <begin position="210"/>
        <end position="230"/>
    </location>
</feature>
<accession>A0ABQ7K471</accession>
<evidence type="ECO:0000256" key="3">
    <source>
        <dbReference type="ARBA" id="ARBA00022989"/>
    </source>
</evidence>
<reference evidence="6 7" key="1">
    <citation type="journal article" date="2020" name="Fungal Divers.">
        <title>Resolving the Mortierellaceae phylogeny through synthesis of multi-gene phylogenetics and phylogenomics.</title>
        <authorList>
            <person name="Vandepol N."/>
            <person name="Liber J."/>
            <person name="Desiro A."/>
            <person name="Na H."/>
            <person name="Kennedy M."/>
            <person name="Barry K."/>
            <person name="Grigoriev I.V."/>
            <person name="Miller A.N."/>
            <person name="O'Donnell K."/>
            <person name="Stajich J.E."/>
            <person name="Bonito G."/>
        </authorList>
    </citation>
    <scope>NUCLEOTIDE SEQUENCE [LARGE SCALE GENOMIC DNA]</scope>
    <source>
        <strain evidence="6 7">AD045</strain>
    </source>
</reference>
<feature type="transmembrane region" description="Helical" evidence="5">
    <location>
        <begin position="334"/>
        <end position="355"/>
    </location>
</feature>
<keyword evidence="4 5" id="KW-0472">Membrane</keyword>
<dbReference type="PANTHER" id="PTHR23507">
    <property type="entry name" value="ZGC:174356"/>
    <property type="match status" value="1"/>
</dbReference>
<evidence type="ECO:0000256" key="4">
    <source>
        <dbReference type="ARBA" id="ARBA00023136"/>
    </source>
</evidence>
<keyword evidence="7" id="KW-1185">Reference proteome</keyword>
<keyword evidence="2 5" id="KW-0812">Transmembrane</keyword>
<evidence type="ECO:0000256" key="5">
    <source>
        <dbReference type="SAM" id="Phobius"/>
    </source>
</evidence>
<proteinExistence type="predicted"/>
<feature type="transmembrane region" description="Helical" evidence="5">
    <location>
        <begin position="279"/>
        <end position="300"/>
    </location>
</feature>
<sequence>MIGIAVSFLLSWFATSRFNFLGYHVYYIEAVLLGLIPSGALVNPAVFAYTGHAVGGSIFIVTGDLTVVVKISLVFTALLAIYLSALPESLKIKPTSLTQWIASQATVDNHTACDTLSTRAKEANPVVQTLRRVYYLIKANLSTMFDPLLLFVPGHVPKSEKMGTRYTPALIVLANFFLHIAIFGAAGLLIPMTNLVFGWRAPEDGFYSSFKSLCDFITYLAVFPALQMLYKRVISRPQKFDEEDAATQPLMQELNESQESSPKSTERDLSGIEAIKMDLVFVVGGLALLIIAHLLVPLIATEFALYFSRAVLSLGQVASVASISLLSSVMPTHLTGAAIGASAVMDSLVLLTLSKWCSLSDVYGRKVLFHIGLAGTAMYICLNLFAASRYNVLGYYLFYLEAVSFALIPAAAVLNPAIFAYCGKTKKL</sequence>
<feature type="transmembrane region" description="Helical" evidence="5">
    <location>
        <begin position="27"/>
        <end position="46"/>
    </location>
</feature>
<gene>
    <name evidence="6" type="ORF">BGZ96_005376</name>
</gene>
<dbReference type="EMBL" id="JAAAIM010000251">
    <property type="protein sequence ID" value="KAG0291242.1"/>
    <property type="molecule type" value="Genomic_DNA"/>
</dbReference>
<feature type="transmembrane region" description="Helical" evidence="5">
    <location>
        <begin position="166"/>
        <end position="190"/>
    </location>
</feature>